<accession>A0ABD3TDG7</accession>
<protein>
    <recommendedName>
        <fullName evidence="2">Alpha/beta hydrolase fold-3 domain-containing protein</fullName>
    </recommendedName>
</protein>
<gene>
    <name evidence="3" type="ORF">ACJIZ3_009271</name>
</gene>
<proteinExistence type="inferred from homology"/>
<dbReference type="SUPFAM" id="SSF53474">
    <property type="entry name" value="alpha/beta-Hydrolases"/>
    <property type="match status" value="1"/>
</dbReference>
<evidence type="ECO:0000256" key="1">
    <source>
        <dbReference type="ARBA" id="ARBA00010515"/>
    </source>
</evidence>
<name>A0ABD3TDG7_9LAMI</name>
<feature type="domain" description="Alpha/beta hydrolase fold-3" evidence="2">
    <location>
        <begin position="83"/>
        <end position="304"/>
    </location>
</feature>
<evidence type="ECO:0000313" key="3">
    <source>
        <dbReference type="EMBL" id="KAL3834535.1"/>
    </source>
</evidence>
<dbReference type="EMBL" id="JBJXBP010000004">
    <property type="protein sequence ID" value="KAL3834535.1"/>
    <property type="molecule type" value="Genomic_DNA"/>
</dbReference>
<dbReference type="AlphaFoldDB" id="A0ABD3TDG7"/>
<dbReference type="PANTHER" id="PTHR23024:SF546">
    <property type="entry name" value="CARBOXYLESTERASE 120-RELATED"/>
    <property type="match status" value="1"/>
</dbReference>
<comment type="similarity">
    <text evidence="1">Belongs to the 'GDXG' lipolytic enzyme family.</text>
</comment>
<dbReference type="Proteomes" id="UP001634393">
    <property type="component" value="Unassembled WGS sequence"/>
</dbReference>
<evidence type="ECO:0000259" key="2">
    <source>
        <dbReference type="Pfam" id="PF07859"/>
    </source>
</evidence>
<dbReference type="Gene3D" id="3.40.50.1820">
    <property type="entry name" value="alpha/beta hydrolase"/>
    <property type="match status" value="1"/>
</dbReference>
<keyword evidence="4" id="KW-1185">Reference proteome</keyword>
<dbReference type="InterPro" id="IPR050466">
    <property type="entry name" value="Carboxylest/Gibb_receptor"/>
</dbReference>
<evidence type="ECO:0000313" key="4">
    <source>
        <dbReference type="Proteomes" id="UP001634393"/>
    </source>
</evidence>
<sequence length="326" mass="36655">MSSPVDPIDEPYGYLGMTPNPDGSVTRKLECFPIVPPSYKPDPNPFPVLTKDIPINLEKKTWARLYLSEIEFNSVQTKKLPLIIYYHAGGFVQGSAASLLFQNFCFRTAYQIPAVIVSVEHRLAPEYRLPAAYDDGMEVLHWIKTHNDVWLTTYADLSKCFLMGSSSGGNIVYHVGLRAVASVDDLAPLKIQGLILHHPFFGGTQRTDSEVRLSNDKVIPPFVTDVMWELSLPVGVDRDHEYCNPMVGIKSEVLMKVKDQGWRLLVTGCDGDPLVDRQIEFTRMLKDKGLDVIAEFSDKGCHGCEFVFDSETEIFCDVVKNFVLFI</sequence>
<dbReference type="Pfam" id="PF07859">
    <property type="entry name" value="Abhydrolase_3"/>
    <property type="match status" value="1"/>
</dbReference>
<dbReference type="InterPro" id="IPR013094">
    <property type="entry name" value="AB_hydrolase_3"/>
</dbReference>
<reference evidence="3 4" key="1">
    <citation type="submission" date="2024-12" db="EMBL/GenBank/DDBJ databases">
        <title>The unique morphological basis and parallel evolutionary history of personate flowers in Penstemon.</title>
        <authorList>
            <person name="Depatie T.H."/>
            <person name="Wessinger C.A."/>
        </authorList>
    </citation>
    <scope>NUCLEOTIDE SEQUENCE [LARGE SCALE GENOMIC DNA]</scope>
    <source>
        <strain evidence="3">WTNN_2</strain>
        <tissue evidence="3">Leaf</tissue>
    </source>
</reference>
<dbReference type="InterPro" id="IPR029058">
    <property type="entry name" value="AB_hydrolase_fold"/>
</dbReference>
<dbReference type="PANTHER" id="PTHR23024">
    <property type="entry name" value="ARYLACETAMIDE DEACETYLASE"/>
    <property type="match status" value="1"/>
</dbReference>
<organism evidence="3 4">
    <name type="scientific">Penstemon smallii</name>
    <dbReference type="NCBI Taxonomy" id="265156"/>
    <lineage>
        <taxon>Eukaryota</taxon>
        <taxon>Viridiplantae</taxon>
        <taxon>Streptophyta</taxon>
        <taxon>Embryophyta</taxon>
        <taxon>Tracheophyta</taxon>
        <taxon>Spermatophyta</taxon>
        <taxon>Magnoliopsida</taxon>
        <taxon>eudicotyledons</taxon>
        <taxon>Gunneridae</taxon>
        <taxon>Pentapetalae</taxon>
        <taxon>asterids</taxon>
        <taxon>lamiids</taxon>
        <taxon>Lamiales</taxon>
        <taxon>Plantaginaceae</taxon>
        <taxon>Cheloneae</taxon>
        <taxon>Penstemon</taxon>
    </lineage>
</organism>
<comment type="caution">
    <text evidence="3">The sequence shown here is derived from an EMBL/GenBank/DDBJ whole genome shotgun (WGS) entry which is preliminary data.</text>
</comment>